<comment type="similarity">
    <text evidence="1">Belongs to the SufE family.</text>
</comment>
<dbReference type="PANTHER" id="PTHR43597:SF5">
    <property type="entry name" value="SUFE-LIKE PROTEIN 2, CHLOROPLASTIC"/>
    <property type="match status" value="1"/>
</dbReference>
<dbReference type="Pfam" id="PF02657">
    <property type="entry name" value="SufE"/>
    <property type="match status" value="1"/>
</dbReference>
<name>A0A1H8B917_9RHOB</name>
<dbReference type="PANTHER" id="PTHR43597">
    <property type="entry name" value="SULFUR ACCEPTOR PROTEIN CSDE"/>
    <property type="match status" value="1"/>
</dbReference>
<evidence type="ECO:0000256" key="1">
    <source>
        <dbReference type="ARBA" id="ARBA00010282"/>
    </source>
</evidence>
<proteinExistence type="inferred from homology"/>
<protein>
    <submittedName>
        <fullName evidence="3">Cysteine desulfuration protein SufE</fullName>
    </submittedName>
</protein>
<feature type="domain" description="Fe-S metabolism associated" evidence="2">
    <location>
        <begin position="11"/>
        <end position="129"/>
    </location>
</feature>
<sequence length="137" mass="15080">MAQAEFDEIAETFEFLDDWEDRYRHVIELGRDLPPLDDSLKGPASKVDGCASQVWLVPKLEGDRFDFDGDSDAMIVKGLIAILHALYAGRPVAEVPQVDALAAMSRLGLDEHLSSQRSNGLRAMIDRIRLVTANAAA</sequence>
<organism evidence="3 4">
    <name type="scientific">Palleronia pelagia</name>
    <dbReference type="NCBI Taxonomy" id="387096"/>
    <lineage>
        <taxon>Bacteria</taxon>
        <taxon>Pseudomonadati</taxon>
        <taxon>Pseudomonadota</taxon>
        <taxon>Alphaproteobacteria</taxon>
        <taxon>Rhodobacterales</taxon>
        <taxon>Roseobacteraceae</taxon>
        <taxon>Palleronia</taxon>
    </lineage>
</organism>
<keyword evidence="4" id="KW-1185">Reference proteome</keyword>
<dbReference type="SUPFAM" id="SSF82649">
    <property type="entry name" value="SufE/NifU"/>
    <property type="match status" value="1"/>
</dbReference>
<dbReference type="Gene3D" id="3.90.1010.10">
    <property type="match status" value="1"/>
</dbReference>
<evidence type="ECO:0000313" key="3">
    <source>
        <dbReference type="EMBL" id="SEM79352.1"/>
    </source>
</evidence>
<dbReference type="InterPro" id="IPR003808">
    <property type="entry name" value="Fe-S_metab-assoc_dom"/>
</dbReference>
<dbReference type="OrthoDB" id="9799320at2"/>
<gene>
    <name evidence="3" type="ORF">SAMN04488011_101493</name>
</gene>
<reference evidence="4" key="1">
    <citation type="submission" date="2016-10" db="EMBL/GenBank/DDBJ databases">
        <authorList>
            <person name="Varghese N."/>
            <person name="Submissions S."/>
        </authorList>
    </citation>
    <scope>NUCLEOTIDE SEQUENCE [LARGE SCALE GENOMIC DNA]</scope>
    <source>
        <strain evidence="4">DSM 26893</strain>
    </source>
</reference>
<evidence type="ECO:0000259" key="2">
    <source>
        <dbReference type="Pfam" id="PF02657"/>
    </source>
</evidence>
<evidence type="ECO:0000313" key="4">
    <source>
        <dbReference type="Proteomes" id="UP000199372"/>
    </source>
</evidence>
<dbReference type="Proteomes" id="UP000199372">
    <property type="component" value="Unassembled WGS sequence"/>
</dbReference>
<dbReference type="EMBL" id="FOCM01000001">
    <property type="protein sequence ID" value="SEM79352.1"/>
    <property type="molecule type" value="Genomic_DNA"/>
</dbReference>
<dbReference type="AlphaFoldDB" id="A0A1H8B917"/>
<accession>A0A1H8B917</accession>
<dbReference type="RefSeq" id="WP_073126242.1">
    <property type="nucleotide sequence ID" value="NZ_FOCM01000001.1"/>
</dbReference>